<evidence type="ECO:0008006" key="8">
    <source>
        <dbReference type="Google" id="ProtNLM"/>
    </source>
</evidence>
<dbReference type="GO" id="GO:0005509">
    <property type="term" value="F:calcium ion binding"/>
    <property type="evidence" value="ECO:0007669"/>
    <property type="project" value="InterPro"/>
</dbReference>
<dbReference type="AlphaFoldDB" id="A0A0L0HAK3"/>
<keyword evidence="2" id="KW-0106">Calcium</keyword>
<dbReference type="VEuPathDB" id="FungiDB:SPPG_06734"/>
<dbReference type="GO" id="GO:0005096">
    <property type="term" value="F:GTPase activator activity"/>
    <property type="evidence" value="ECO:0007669"/>
    <property type="project" value="UniProtKB-KW"/>
</dbReference>
<proteinExistence type="predicted"/>
<dbReference type="Gene3D" id="1.10.472.80">
    <property type="entry name" value="Ypt/Rab-GAP domain of gyp1p, domain 3"/>
    <property type="match status" value="1"/>
</dbReference>
<dbReference type="STRING" id="645134.A0A0L0HAK3"/>
<dbReference type="Proteomes" id="UP000053201">
    <property type="component" value="Unassembled WGS sequence"/>
</dbReference>
<dbReference type="eggNOG" id="KOG1032">
    <property type="taxonomic scope" value="Eukaryota"/>
</dbReference>
<dbReference type="InParanoid" id="A0A0L0HAK3"/>
<dbReference type="OMA" id="IYMSETQ"/>
<dbReference type="Gene3D" id="1.10.8.270">
    <property type="entry name" value="putative rabgap domain of human tbc1 domain family member 14 like domains"/>
    <property type="match status" value="1"/>
</dbReference>
<dbReference type="FunCoup" id="A0A0L0HAK3">
    <property type="interactions" value="162"/>
</dbReference>
<dbReference type="PROSITE" id="PS00018">
    <property type="entry name" value="EF_HAND_1"/>
    <property type="match status" value="1"/>
</dbReference>
<feature type="domain" description="Rab-GAP TBC" evidence="4">
    <location>
        <begin position="484"/>
        <end position="672"/>
    </location>
</feature>
<dbReference type="EMBL" id="KQ257462">
    <property type="protein sequence ID" value="KNC97733.1"/>
    <property type="molecule type" value="Genomic_DNA"/>
</dbReference>
<feature type="region of interest" description="Disordered" evidence="3">
    <location>
        <begin position="1026"/>
        <end position="1064"/>
    </location>
</feature>
<dbReference type="SMART" id="SM00568">
    <property type="entry name" value="GRAM"/>
    <property type="match status" value="2"/>
</dbReference>
<dbReference type="InterPro" id="IPR018247">
    <property type="entry name" value="EF_Hand_1_Ca_BS"/>
</dbReference>
<keyword evidence="7" id="KW-1185">Reference proteome</keyword>
<evidence type="ECO:0000256" key="1">
    <source>
        <dbReference type="ARBA" id="ARBA00022468"/>
    </source>
</evidence>
<dbReference type="SUPFAM" id="SSF47473">
    <property type="entry name" value="EF-hand"/>
    <property type="match status" value="1"/>
</dbReference>
<dbReference type="GO" id="GO:0031267">
    <property type="term" value="F:small GTPase binding"/>
    <property type="evidence" value="ECO:0007669"/>
    <property type="project" value="TreeGrafter"/>
</dbReference>
<dbReference type="InterPro" id="IPR000195">
    <property type="entry name" value="Rab-GAP-TBC_dom"/>
</dbReference>
<dbReference type="Gene3D" id="2.30.29.30">
    <property type="entry name" value="Pleckstrin-homology domain (PH domain)/Phosphotyrosine-binding domain (PTB)"/>
    <property type="match status" value="2"/>
</dbReference>
<evidence type="ECO:0000259" key="4">
    <source>
        <dbReference type="PROSITE" id="PS50086"/>
    </source>
</evidence>
<feature type="region of interest" description="Disordered" evidence="3">
    <location>
        <begin position="1078"/>
        <end position="1116"/>
    </location>
</feature>
<dbReference type="PROSITE" id="PS50222">
    <property type="entry name" value="EF_HAND_2"/>
    <property type="match status" value="1"/>
</dbReference>
<evidence type="ECO:0000313" key="7">
    <source>
        <dbReference type="Proteomes" id="UP000053201"/>
    </source>
</evidence>
<name>A0A0L0HAK3_SPIPD</name>
<dbReference type="InterPro" id="IPR011993">
    <property type="entry name" value="PH-like_dom_sf"/>
</dbReference>
<dbReference type="PANTHER" id="PTHR47219:SF20">
    <property type="entry name" value="TBC1 DOMAIN FAMILY MEMBER 2B"/>
    <property type="match status" value="1"/>
</dbReference>
<dbReference type="eggNOG" id="KOG4347">
    <property type="taxonomic scope" value="Eukaryota"/>
</dbReference>
<dbReference type="InterPro" id="IPR002048">
    <property type="entry name" value="EF_hand_dom"/>
</dbReference>
<gene>
    <name evidence="6" type="ORF">SPPG_06734</name>
</gene>
<dbReference type="Pfam" id="PF02893">
    <property type="entry name" value="GRAM"/>
    <property type="match status" value="2"/>
</dbReference>
<evidence type="ECO:0000313" key="6">
    <source>
        <dbReference type="EMBL" id="KNC97733.1"/>
    </source>
</evidence>
<dbReference type="InterPro" id="IPR011992">
    <property type="entry name" value="EF-hand-dom_pair"/>
</dbReference>
<dbReference type="FunFam" id="1.10.472.80:FF:000051">
    <property type="entry name" value="Probable MDR1-Mac1p interacting protein"/>
    <property type="match status" value="1"/>
</dbReference>
<dbReference type="InterPro" id="IPR050302">
    <property type="entry name" value="Rab_GAP_TBC_domain"/>
</dbReference>
<dbReference type="Gene3D" id="1.10.238.10">
    <property type="entry name" value="EF-hand"/>
    <property type="match status" value="1"/>
</dbReference>
<evidence type="ECO:0000259" key="5">
    <source>
        <dbReference type="PROSITE" id="PS50222"/>
    </source>
</evidence>
<dbReference type="SUPFAM" id="SSF47923">
    <property type="entry name" value="Ypt/Rab-GAP domain of gyp1p"/>
    <property type="match status" value="2"/>
</dbReference>
<dbReference type="Pfam" id="PF00566">
    <property type="entry name" value="RabGAP-TBC"/>
    <property type="match status" value="1"/>
</dbReference>
<dbReference type="OrthoDB" id="17687at2759"/>
<dbReference type="PROSITE" id="PS50086">
    <property type="entry name" value="TBC_RABGAP"/>
    <property type="match status" value="1"/>
</dbReference>
<dbReference type="PANTHER" id="PTHR47219">
    <property type="entry name" value="RAB GTPASE-ACTIVATING PROTEIN 1-LIKE"/>
    <property type="match status" value="1"/>
</dbReference>
<dbReference type="SMART" id="SM00164">
    <property type="entry name" value="TBC"/>
    <property type="match status" value="1"/>
</dbReference>
<keyword evidence="1" id="KW-0343">GTPase activation</keyword>
<evidence type="ECO:0000256" key="2">
    <source>
        <dbReference type="ARBA" id="ARBA00022837"/>
    </source>
</evidence>
<dbReference type="RefSeq" id="XP_016605773.1">
    <property type="nucleotide sequence ID" value="XM_016754935.1"/>
</dbReference>
<organism evidence="6 7">
    <name type="scientific">Spizellomyces punctatus (strain DAOM BR117)</name>
    <dbReference type="NCBI Taxonomy" id="645134"/>
    <lineage>
        <taxon>Eukaryota</taxon>
        <taxon>Fungi</taxon>
        <taxon>Fungi incertae sedis</taxon>
        <taxon>Chytridiomycota</taxon>
        <taxon>Chytridiomycota incertae sedis</taxon>
        <taxon>Chytridiomycetes</taxon>
        <taxon>Spizellomycetales</taxon>
        <taxon>Spizellomycetaceae</taxon>
        <taxon>Spizellomyces</taxon>
    </lineage>
</organism>
<protein>
    <recommendedName>
        <fullName evidence="8">Rab-GAP TBC domain-containing protein</fullName>
    </recommendedName>
</protein>
<feature type="domain" description="EF-hand" evidence="5">
    <location>
        <begin position="851"/>
        <end position="887"/>
    </location>
</feature>
<dbReference type="GeneID" id="27690018"/>
<dbReference type="InterPro" id="IPR035969">
    <property type="entry name" value="Rab-GAP_TBC_sf"/>
</dbReference>
<dbReference type="InterPro" id="IPR004182">
    <property type="entry name" value="GRAM"/>
</dbReference>
<feature type="compositionally biased region" description="Acidic residues" evidence="3">
    <location>
        <begin position="1049"/>
        <end position="1063"/>
    </location>
</feature>
<dbReference type="FunFam" id="1.10.8.270:FF:000015">
    <property type="entry name" value="GTPase activating protein (Gyp2)"/>
    <property type="match status" value="1"/>
</dbReference>
<accession>A0A0L0HAK3</accession>
<reference evidence="6 7" key="1">
    <citation type="submission" date="2009-08" db="EMBL/GenBank/DDBJ databases">
        <title>The Genome Sequence of Spizellomyces punctatus strain DAOM BR117.</title>
        <authorList>
            <consortium name="The Broad Institute Genome Sequencing Platform"/>
            <person name="Russ C."/>
            <person name="Cuomo C."/>
            <person name="Shea T."/>
            <person name="Young S.K."/>
            <person name="Zeng Q."/>
            <person name="Koehrsen M."/>
            <person name="Haas B."/>
            <person name="Borodovsky M."/>
            <person name="Guigo R."/>
            <person name="Alvarado L."/>
            <person name="Berlin A."/>
            <person name="Bochicchio J."/>
            <person name="Borenstein D."/>
            <person name="Chapman S."/>
            <person name="Chen Z."/>
            <person name="Engels R."/>
            <person name="Freedman E."/>
            <person name="Gellesch M."/>
            <person name="Goldberg J."/>
            <person name="Griggs A."/>
            <person name="Gujja S."/>
            <person name="Heiman D."/>
            <person name="Hepburn T."/>
            <person name="Howarth C."/>
            <person name="Jen D."/>
            <person name="Larson L."/>
            <person name="Lewis B."/>
            <person name="Mehta T."/>
            <person name="Park D."/>
            <person name="Pearson M."/>
            <person name="Roberts A."/>
            <person name="Saif S."/>
            <person name="Shenoy N."/>
            <person name="Sisk P."/>
            <person name="Stolte C."/>
            <person name="Sykes S."/>
            <person name="Thomson T."/>
            <person name="Walk T."/>
            <person name="White J."/>
            <person name="Yandava C."/>
            <person name="Burger G."/>
            <person name="Gray M.W."/>
            <person name="Holland P.W.H."/>
            <person name="King N."/>
            <person name="Lang F.B.F."/>
            <person name="Roger A.J."/>
            <person name="Ruiz-Trillo I."/>
            <person name="Lander E."/>
            <person name="Nusbaum C."/>
        </authorList>
    </citation>
    <scope>NUCLEOTIDE SEQUENCE [LARGE SCALE GENOMIC DNA]</scope>
    <source>
        <strain evidence="6 7">DAOM BR117</strain>
    </source>
</reference>
<sequence length="1116" mass="127402">MLCLPSQVDISSYWETVKENDLFLLQRLKEQEGTALKSLWATIQNVLDTKQPPFRILLRSAESPDVGHMVATADTLKAMEKDWTWIQENLMPEVVELEDASDKEAYAVSKFQSLVTSEEKDTDEKSSDAKFRAAARSWRQIFHLPEDERLVNFYSCSYHKKLLNQGWLYLSVSHLCFYSFVFGVETKVMIELKDIEELAKDKSKRGVFADAIKIKLRNKTEHVFSNLFHRDETYDLLEHLTNLAMQKLLKSTATEPAPGLSLQEQEQSSITGIVGSLKGPGAGTRPLKQSFEEQKRNAKFQSVFNLPASESLLEEITAICTISGTKSSFSGRLSLSDTYICFISSAKYQCYLVLPFYAIMRVEKINSQMSTIAITVRHQLKLHLQMTSDKQSADKFCGTLRDRLQAHVGLMKRLKEFLATCPSEELLNGKEVQMGGLGLKYGFVDGKRAAEKNKLRYWVAYFREFGRNLTLIRLPTFIKLVRIGLPNTLRGEIWEVCCGAIHKRYMNTGYYEQLHRDHSGQVSLSTEEIEKDLNRSLPEYSGYQTEEGINALRRVLYAFSWHEPEIGYCQAMNIVVSVLLIYLTEEQAFWILTVLCDRMLPGYYSTNMVGAVIDNHVFETLVAKYMPIMAEHFKKNEIQLSVACLPWFLSLYINSLPLPYALRIIDCFFMEGPKVFFQIGLGILKINGDQIMKVKDDGELMNILKTYFAKLGEVVHTDEQKAKRNITKFNQLILTAYREFQTVTHESIMDLRKSHQLKVVHGLDLYAKRSVVRNLNHTSRFSKEELLFLCDAFFSVLYYGRQEPQKKSSDRMELDHFIMFLGRLTEWANVKKDADEQQSRLGVEAAPKPLVGSSFMEKLFQHCFDSDHDGFINFQDIVTGLGKLIHSDLMTRLSLFFELHDADQDGTLIKEEIIQLSESLLFLLRREEGDRHLGAVSGLLNRAFMLNTTSDGSQCKNADDSIHVSISTFRELVLGDEYLVEYFEHGLPSTFVLKEREAVQVTASVVSKEIAESIWSGGLKWMGGKRTRVSTDEQRSGIIEGEDSSQALEADEEEDREQVEEDQELLKEVDTLFRDVVVDRPREPATDEGALLASVAGTLGEPADKPDTDMEQEIFM</sequence>
<evidence type="ECO:0000256" key="3">
    <source>
        <dbReference type="SAM" id="MobiDB-lite"/>
    </source>
</evidence>